<keyword evidence="1" id="KW-0732">Signal</keyword>
<dbReference type="GO" id="GO:0003677">
    <property type="term" value="F:DNA binding"/>
    <property type="evidence" value="ECO:0007669"/>
    <property type="project" value="UniProtKB-KW"/>
</dbReference>
<protein>
    <submittedName>
        <fullName evidence="2">DNA-binding beta-propeller fold protein YncE</fullName>
    </submittedName>
</protein>
<keyword evidence="3" id="KW-1185">Reference proteome</keyword>
<dbReference type="RefSeq" id="WP_209666926.1">
    <property type="nucleotide sequence ID" value="NZ_JAGGMS010000001.1"/>
</dbReference>
<dbReference type="Gene3D" id="2.130.10.10">
    <property type="entry name" value="YVTN repeat-like/Quinoprotein amine dehydrogenase"/>
    <property type="match status" value="2"/>
</dbReference>
<evidence type="ECO:0000256" key="1">
    <source>
        <dbReference type="SAM" id="SignalP"/>
    </source>
</evidence>
<feature type="chain" id="PRO_5046666897" evidence="1">
    <location>
        <begin position="21"/>
        <end position="335"/>
    </location>
</feature>
<dbReference type="PANTHER" id="PTHR47197">
    <property type="entry name" value="PROTEIN NIRF"/>
    <property type="match status" value="1"/>
</dbReference>
<dbReference type="InterPro" id="IPR051200">
    <property type="entry name" value="Host-pathogen_enzymatic-act"/>
</dbReference>
<feature type="signal peptide" evidence="1">
    <location>
        <begin position="1"/>
        <end position="20"/>
    </location>
</feature>
<reference evidence="2 3" key="1">
    <citation type="submission" date="2021-03" db="EMBL/GenBank/DDBJ databases">
        <title>Sequencing the genomes of 1000 actinobacteria strains.</title>
        <authorList>
            <person name="Klenk H.-P."/>
        </authorList>
    </citation>
    <scope>NUCLEOTIDE SEQUENCE [LARGE SCALE GENOMIC DNA]</scope>
    <source>
        <strain evidence="2 3">DSM 45510</strain>
    </source>
</reference>
<dbReference type="SUPFAM" id="SSF50969">
    <property type="entry name" value="YVTN repeat-like/Quinoprotein amine dehydrogenase"/>
    <property type="match status" value="1"/>
</dbReference>
<dbReference type="InterPro" id="IPR011044">
    <property type="entry name" value="Quino_amine_DH_bsu"/>
</dbReference>
<gene>
    <name evidence="2" type="ORF">JOM49_005345</name>
</gene>
<sequence>MTTLLALTSLSVLNGPAASASRALPLSGFGDIAVDSVHKQVFISGGQSSNGIVVTDFSGRVEKTIAGQSGATGLELSADGTRLFAALAAGDAISVIDTATLAETARHSTGAGTCPTHLARTAGTIWFGYGCEGTFNGKIGKLDPAATPPVTGDLQGATRFQRAPLLTAADTATGPVVAGQLALSLSTVQVYHLDGGALTAGATGDVVGASLTDLDLNTDGTTLHSAAGSRDRVEAFAPADLARKGAYSIRPRPNAVAVAPGDQYVAAGALTTDSKDVLVYETDGVTPVNTIALDTGETVAPRGLAWSADLNRLFVITHENNQPQPNIEVELSPAD</sequence>
<dbReference type="PANTHER" id="PTHR47197:SF3">
    <property type="entry name" value="DIHYDRO-HEME D1 DEHYDROGENASE"/>
    <property type="match status" value="1"/>
</dbReference>
<proteinExistence type="predicted"/>
<name>A0ABS4PYB0_9PSEU</name>
<dbReference type="Proteomes" id="UP000741013">
    <property type="component" value="Unassembled WGS sequence"/>
</dbReference>
<accession>A0ABS4PYB0</accession>
<dbReference type="InterPro" id="IPR015943">
    <property type="entry name" value="WD40/YVTN_repeat-like_dom_sf"/>
</dbReference>
<dbReference type="EMBL" id="JAGGMS010000001">
    <property type="protein sequence ID" value="MBP2183819.1"/>
    <property type="molecule type" value="Genomic_DNA"/>
</dbReference>
<organism evidence="2 3">
    <name type="scientific">Amycolatopsis magusensis</name>
    <dbReference type="NCBI Taxonomy" id="882444"/>
    <lineage>
        <taxon>Bacteria</taxon>
        <taxon>Bacillati</taxon>
        <taxon>Actinomycetota</taxon>
        <taxon>Actinomycetes</taxon>
        <taxon>Pseudonocardiales</taxon>
        <taxon>Pseudonocardiaceae</taxon>
        <taxon>Amycolatopsis</taxon>
    </lineage>
</organism>
<comment type="caution">
    <text evidence="2">The sequence shown here is derived from an EMBL/GenBank/DDBJ whole genome shotgun (WGS) entry which is preliminary data.</text>
</comment>
<evidence type="ECO:0000313" key="2">
    <source>
        <dbReference type="EMBL" id="MBP2183819.1"/>
    </source>
</evidence>
<keyword evidence="2" id="KW-0238">DNA-binding</keyword>
<evidence type="ECO:0000313" key="3">
    <source>
        <dbReference type="Proteomes" id="UP000741013"/>
    </source>
</evidence>